<sequence>MCSGGERGDEGSRVAHSEDPGNAGGGNKGVSGGGLALGVMEENTRVNKVKVSFRDKLVGTNEARVLKLAADLSGDRLATITNREQGKHFSYRAMVHKLRSVWRLNGGYEVLDVGFDYFLVKFDLQAVREILWFNYGVDTNLRH</sequence>
<gene>
    <name evidence="2" type="ORF">PIB30_060439</name>
</gene>
<evidence type="ECO:0008006" key="4">
    <source>
        <dbReference type="Google" id="ProtNLM"/>
    </source>
</evidence>
<accession>A0ABU6VIY7</accession>
<evidence type="ECO:0000256" key="1">
    <source>
        <dbReference type="SAM" id="MobiDB-lite"/>
    </source>
</evidence>
<feature type="compositionally biased region" description="Basic and acidic residues" evidence="1">
    <location>
        <begin position="1"/>
        <end position="19"/>
    </location>
</feature>
<organism evidence="2 3">
    <name type="scientific">Stylosanthes scabra</name>
    <dbReference type="NCBI Taxonomy" id="79078"/>
    <lineage>
        <taxon>Eukaryota</taxon>
        <taxon>Viridiplantae</taxon>
        <taxon>Streptophyta</taxon>
        <taxon>Embryophyta</taxon>
        <taxon>Tracheophyta</taxon>
        <taxon>Spermatophyta</taxon>
        <taxon>Magnoliopsida</taxon>
        <taxon>eudicotyledons</taxon>
        <taxon>Gunneridae</taxon>
        <taxon>Pentapetalae</taxon>
        <taxon>rosids</taxon>
        <taxon>fabids</taxon>
        <taxon>Fabales</taxon>
        <taxon>Fabaceae</taxon>
        <taxon>Papilionoideae</taxon>
        <taxon>50 kb inversion clade</taxon>
        <taxon>dalbergioids sensu lato</taxon>
        <taxon>Dalbergieae</taxon>
        <taxon>Pterocarpus clade</taxon>
        <taxon>Stylosanthes</taxon>
    </lineage>
</organism>
<proteinExistence type="predicted"/>
<reference evidence="2 3" key="1">
    <citation type="journal article" date="2023" name="Plants (Basel)">
        <title>Bridging the Gap: Combining Genomics and Transcriptomics Approaches to Understand Stylosanthes scabra, an Orphan Legume from the Brazilian Caatinga.</title>
        <authorList>
            <person name="Ferreira-Neto J.R.C."/>
            <person name="da Silva M.D."/>
            <person name="Binneck E."/>
            <person name="de Melo N.F."/>
            <person name="da Silva R.H."/>
            <person name="de Melo A.L.T.M."/>
            <person name="Pandolfi V."/>
            <person name="Bustamante F.O."/>
            <person name="Brasileiro-Vidal A.C."/>
            <person name="Benko-Iseppon A.M."/>
        </authorList>
    </citation>
    <scope>NUCLEOTIDE SEQUENCE [LARGE SCALE GENOMIC DNA]</scope>
    <source>
        <tissue evidence="2">Leaves</tissue>
    </source>
</reference>
<dbReference type="Proteomes" id="UP001341840">
    <property type="component" value="Unassembled WGS sequence"/>
</dbReference>
<dbReference type="EMBL" id="JASCZI010151569">
    <property type="protein sequence ID" value="MED6173542.1"/>
    <property type="molecule type" value="Genomic_DNA"/>
</dbReference>
<comment type="caution">
    <text evidence="2">The sequence shown here is derived from an EMBL/GenBank/DDBJ whole genome shotgun (WGS) entry which is preliminary data.</text>
</comment>
<evidence type="ECO:0000313" key="2">
    <source>
        <dbReference type="EMBL" id="MED6173542.1"/>
    </source>
</evidence>
<keyword evidence="3" id="KW-1185">Reference proteome</keyword>
<evidence type="ECO:0000313" key="3">
    <source>
        <dbReference type="Proteomes" id="UP001341840"/>
    </source>
</evidence>
<feature type="region of interest" description="Disordered" evidence="1">
    <location>
        <begin position="1"/>
        <end position="29"/>
    </location>
</feature>
<name>A0ABU6VIY7_9FABA</name>
<protein>
    <recommendedName>
        <fullName evidence="4">DUF4283 domain-containing protein</fullName>
    </recommendedName>
</protein>